<evidence type="ECO:0000256" key="6">
    <source>
        <dbReference type="ARBA" id="ARBA00022723"/>
    </source>
</evidence>
<evidence type="ECO:0000256" key="15">
    <source>
        <dbReference type="PIRSR" id="PIRSR001594-4"/>
    </source>
</evidence>
<dbReference type="SUPFAM" id="SSF51569">
    <property type="entry name" value="Aldolase"/>
    <property type="match status" value="1"/>
</dbReference>
<dbReference type="GO" id="GO:0004736">
    <property type="term" value="F:pyruvate carboxylase activity"/>
    <property type="evidence" value="ECO:0007669"/>
    <property type="project" value="UniProtKB-EC"/>
</dbReference>
<dbReference type="InterPro" id="IPR011054">
    <property type="entry name" value="Rudment_hybrid_motif"/>
</dbReference>
<reference evidence="21" key="2">
    <citation type="submission" date="2020-09" db="EMBL/GenBank/DDBJ databases">
        <authorList>
            <person name="Sun Q."/>
            <person name="Kim S."/>
        </authorList>
    </citation>
    <scope>NUCLEOTIDE SEQUENCE</scope>
    <source>
        <strain evidence="21">KCTC 12988</strain>
    </source>
</reference>
<dbReference type="InterPro" id="IPR005481">
    <property type="entry name" value="BC-like_N"/>
</dbReference>
<evidence type="ECO:0000256" key="14">
    <source>
        <dbReference type="PIRSR" id="PIRSR001594-3"/>
    </source>
</evidence>
<evidence type="ECO:0000256" key="7">
    <source>
        <dbReference type="ARBA" id="ARBA00022741"/>
    </source>
</evidence>
<dbReference type="Pfam" id="PF00364">
    <property type="entry name" value="Biotin_lipoyl"/>
    <property type="match status" value="1"/>
</dbReference>
<dbReference type="Pfam" id="PF02785">
    <property type="entry name" value="Biotin_carb_C"/>
    <property type="match status" value="1"/>
</dbReference>
<dbReference type="Gene3D" id="2.40.50.100">
    <property type="match status" value="1"/>
</dbReference>
<keyword evidence="8 11" id="KW-0067">ATP-binding</keyword>
<dbReference type="PANTHER" id="PTHR43778">
    <property type="entry name" value="PYRUVATE CARBOXYLASE"/>
    <property type="match status" value="1"/>
</dbReference>
<dbReference type="RefSeq" id="WP_229809452.1">
    <property type="nucleotide sequence ID" value="NZ_BMXI01000006.1"/>
</dbReference>
<feature type="modified residue" description="N6-biotinyllysine" evidence="15">
    <location>
        <position position="1129"/>
    </location>
</feature>
<evidence type="ECO:0000256" key="8">
    <source>
        <dbReference type="ARBA" id="ARBA00022840"/>
    </source>
</evidence>
<evidence type="ECO:0000256" key="13">
    <source>
        <dbReference type="PIRSR" id="PIRSR001594-2"/>
    </source>
</evidence>
<feature type="domain" description="ATP-grasp" evidence="18">
    <location>
        <begin position="127"/>
        <end position="323"/>
    </location>
</feature>
<feature type="binding site" description="via carbamate group" evidence="14">
    <location>
        <position position="729"/>
    </location>
    <ligand>
        <name>Mn(2+)</name>
        <dbReference type="ChEBI" id="CHEBI:29035"/>
    </ligand>
</feature>
<dbReference type="PROSITE" id="PS50991">
    <property type="entry name" value="PYR_CT"/>
    <property type="match status" value="1"/>
</dbReference>
<dbReference type="FunFam" id="3.40.50.20:FF:000010">
    <property type="entry name" value="Propionyl-CoA carboxylase subunit alpha"/>
    <property type="match status" value="1"/>
</dbReference>
<keyword evidence="22" id="KW-1185">Reference proteome</keyword>
<evidence type="ECO:0000256" key="12">
    <source>
        <dbReference type="PIRSR" id="PIRSR001594-1"/>
    </source>
</evidence>
<accession>A0A918TKR9</accession>
<comment type="cofactor">
    <cofactor evidence="1 11">
        <name>biotin</name>
        <dbReference type="ChEBI" id="CHEBI:57586"/>
    </cofactor>
</comment>
<dbReference type="SUPFAM" id="SSF56059">
    <property type="entry name" value="Glutathione synthetase ATP-binding domain-like"/>
    <property type="match status" value="1"/>
</dbReference>
<feature type="binding site" evidence="13">
    <location>
        <position position="205"/>
    </location>
    <ligand>
        <name>ATP</name>
        <dbReference type="ChEBI" id="CHEBI:30616"/>
    </ligand>
</feature>
<evidence type="ECO:0000313" key="22">
    <source>
        <dbReference type="Proteomes" id="UP000644507"/>
    </source>
</evidence>
<keyword evidence="21" id="KW-0670">Pyruvate</keyword>
<dbReference type="SMART" id="SM00878">
    <property type="entry name" value="Biotin_carb_C"/>
    <property type="match status" value="1"/>
</dbReference>
<dbReference type="InterPro" id="IPR000089">
    <property type="entry name" value="Biotin_lipoyl"/>
</dbReference>
<dbReference type="PIRSF" id="PIRSF001594">
    <property type="entry name" value="Pyruv_carbox"/>
    <property type="match status" value="1"/>
</dbReference>
<keyword evidence="9 11" id="KW-0092">Biotin</keyword>
<dbReference type="Gene3D" id="3.20.20.70">
    <property type="entry name" value="Aldolase class I"/>
    <property type="match status" value="1"/>
</dbReference>
<dbReference type="PROSITE" id="PS50968">
    <property type="entry name" value="BIOTINYL_LIPOYL"/>
    <property type="match status" value="1"/>
</dbReference>
<dbReference type="Proteomes" id="UP000644507">
    <property type="component" value="Unassembled WGS sequence"/>
</dbReference>
<evidence type="ECO:0000256" key="10">
    <source>
        <dbReference type="ARBA" id="ARBA00023268"/>
    </source>
</evidence>
<dbReference type="AlphaFoldDB" id="A0A918TKR9"/>
<keyword evidence="4" id="KW-0312">Gluconeogenesis</keyword>
<evidence type="ECO:0000256" key="3">
    <source>
        <dbReference type="ARBA" id="ARBA00013057"/>
    </source>
</evidence>
<evidence type="ECO:0000256" key="5">
    <source>
        <dbReference type="ARBA" id="ARBA00022598"/>
    </source>
</evidence>
<keyword evidence="5 11" id="KW-0436">Ligase</keyword>
<dbReference type="Pfam" id="PF00682">
    <property type="entry name" value="HMGL-like"/>
    <property type="match status" value="1"/>
</dbReference>
<gene>
    <name evidence="21" type="primary">pyc</name>
    <name evidence="21" type="ORF">GCM10007100_17930</name>
</gene>
<dbReference type="CDD" id="cd06850">
    <property type="entry name" value="biotinyl_domain"/>
    <property type="match status" value="1"/>
</dbReference>
<keyword evidence="10" id="KW-0511">Multifunctional enzyme</keyword>
<dbReference type="Gene3D" id="3.10.600.10">
    <property type="entry name" value="pyruvate carboxylase f1077a mutant domain"/>
    <property type="match status" value="2"/>
</dbReference>
<dbReference type="InterPro" id="IPR005930">
    <property type="entry name" value="Pyruv_COase"/>
</dbReference>
<dbReference type="InterPro" id="IPR000891">
    <property type="entry name" value="PYR_CT"/>
</dbReference>
<dbReference type="FunFam" id="3.30.1490.20:FF:000018">
    <property type="entry name" value="Biotin carboxylase"/>
    <property type="match status" value="1"/>
</dbReference>
<dbReference type="Gene3D" id="1.10.472.90">
    <property type="entry name" value="Conserved carboxylase domain"/>
    <property type="match status" value="1"/>
</dbReference>
<dbReference type="FunFam" id="3.20.20.70:FF:000033">
    <property type="entry name" value="Pyruvate carboxylase"/>
    <property type="match status" value="1"/>
</dbReference>
<evidence type="ECO:0000256" key="16">
    <source>
        <dbReference type="SAM" id="MobiDB-lite"/>
    </source>
</evidence>
<feature type="domain" description="Biotin carboxylation" evidence="19">
    <location>
        <begin position="5"/>
        <end position="459"/>
    </location>
</feature>
<dbReference type="Pfam" id="PF00289">
    <property type="entry name" value="Biotin_carb_N"/>
    <property type="match status" value="1"/>
</dbReference>
<dbReference type="SUPFAM" id="SSF89000">
    <property type="entry name" value="post-HMGL domain-like"/>
    <property type="match status" value="1"/>
</dbReference>
<evidence type="ECO:0000259" key="19">
    <source>
        <dbReference type="PROSITE" id="PS50979"/>
    </source>
</evidence>
<dbReference type="PROSITE" id="PS00866">
    <property type="entry name" value="CPSASE_1"/>
    <property type="match status" value="1"/>
</dbReference>
<dbReference type="InterPro" id="IPR001882">
    <property type="entry name" value="Biotin_BS"/>
</dbReference>
<dbReference type="PROSITE" id="PS00867">
    <property type="entry name" value="CPSASE_2"/>
    <property type="match status" value="1"/>
</dbReference>
<dbReference type="SUPFAM" id="SSF51230">
    <property type="entry name" value="Single hybrid motif"/>
    <property type="match status" value="1"/>
</dbReference>
<dbReference type="EMBL" id="BMXI01000006">
    <property type="protein sequence ID" value="GHC52043.1"/>
    <property type="molecule type" value="Genomic_DNA"/>
</dbReference>
<dbReference type="FunFam" id="2.40.50.100:FF:000003">
    <property type="entry name" value="Acetyl-CoA carboxylase biotin carboxyl carrier protein"/>
    <property type="match status" value="1"/>
</dbReference>
<dbReference type="GO" id="GO:0005524">
    <property type="term" value="F:ATP binding"/>
    <property type="evidence" value="ECO:0007669"/>
    <property type="project" value="UniProtKB-UniRule"/>
</dbReference>
<dbReference type="Pfam" id="PF02436">
    <property type="entry name" value="PYC_OADA"/>
    <property type="match status" value="1"/>
</dbReference>
<keyword evidence="7 11" id="KW-0547">Nucleotide-binding</keyword>
<keyword evidence="6 14" id="KW-0479">Metal-binding</keyword>
<organism evidence="21 22">
    <name type="scientific">Roseibacillus persicicus</name>
    <dbReference type="NCBI Taxonomy" id="454148"/>
    <lineage>
        <taxon>Bacteria</taxon>
        <taxon>Pseudomonadati</taxon>
        <taxon>Verrucomicrobiota</taxon>
        <taxon>Verrucomicrobiia</taxon>
        <taxon>Verrucomicrobiales</taxon>
        <taxon>Verrucomicrobiaceae</taxon>
        <taxon>Roseibacillus</taxon>
    </lineage>
</organism>
<evidence type="ECO:0000256" key="4">
    <source>
        <dbReference type="ARBA" id="ARBA00022432"/>
    </source>
</evidence>
<dbReference type="InterPro" id="IPR005482">
    <property type="entry name" value="Biotin_COase_C"/>
</dbReference>
<feature type="binding site" evidence="14">
    <location>
        <position position="758"/>
    </location>
    <ligand>
        <name>Mn(2+)</name>
        <dbReference type="ChEBI" id="CHEBI:29035"/>
    </ligand>
</feature>
<comment type="function">
    <text evidence="11">Catalyzes a 2-step reaction, involving the ATP-dependent carboxylation of the covalently attached biotin in the first step and the transfer of the carboxyl group to pyruvate in the second.</text>
</comment>
<comment type="catalytic activity">
    <reaction evidence="11">
        <text>hydrogencarbonate + pyruvate + ATP = oxaloacetate + ADP + phosphate + H(+)</text>
        <dbReference type="Rhea" id="RHEA:20844"/>
        <dbReference type="ChEBI" id="CHEBI:15361"/>
        <dbReference type="ChEBI" id="CHEBI:15378"/>
        <dbReference type="ChEBI" id="CHEBI:16452"/>
        <dbReference type="ChEBI" id="CHEBI:17544"/>
        <dbReference type="ChEBI" id="CHEBI:30616"/>
        <dbReference type="ChEBI" id="CHEBI:43474"/>
        <dbReference type="ChEBI" id="CHEBI:456216"/>
        <dbReference type="EC" id="6.4.1.1"/>
    </reaction>
</comment>
<proteinExistence type="predicted"/>
<feature type="binding site" evidence="13">
    <location>
        <position position="893"/>
    </location>
    <ligand>
        <name>substrate</name>
    </ligand>
</feature>
<sequence>MIDLSNHKLMAANRGEIAIRIFRAANELGIRTVSIYAEEDRFSRHRFKADEAYQLDSSKGPVGAYLDYEGIVALAKSKGVTMIHPGYGFLSENPDFAKACAREGIIFIGPNSDLLGSMGDKTAARAQAIAAQVPVLPGTEDAISDPDQAITTAQEIGFPLIIKAAFGGGGRGMRIVEKPSELQARLAEAQDEAQNAFGNPAVFLERYIKRAKHIEVQILGDQKGNVVHLHERDCSVQRRYQKVVEIAPSIDLPGELRKDLCESAANLAKSIGYDNAGTVEYLYDMDSKEWFFIEMNPRIQVEHTVTECVTGIDLVQSQILVSLGYELHGPEISIPAQDEIPCNGYAIQCRITTEDPEKNFAPDYGRIVNYRSAAGFGIRLDAGSGDAGSVITPFYDSMLVKLTATARTFEGACRRMDRALREFRIRGVKTNIPFLENIINDSLFLSGDAHTKLIDEKPSLFQFSPRRDRATKLLNYLSDITINGNPGAKNWRPAKPFATPRVPSRSIGVSPVHQTTEDSSKISTHLGSRDILLEKGPVEFANWIKNEKRLLITDTTMRDAHQSLIATRMRTHDMLAIAEAVSNRTPNLFSLEMWGGATFDTAMRFLKEDPWERLRELRERVPNICFQMLFRGSNAVGYSNYPDNVVAGFVKHAADSGMDIFRIFDSLNYLPNMKVAMEAAAEHGTAVCEAAVCYTGDITNPDRAKYSLKYYVDKAKELEKMGAHILCIKDMAGLCHPAAANKLFSTLKQEIGIPIHFHTHDTSGLNASSIMAASDAGADIADMALASMSGSTSQPNLNSVCAAMKGQERDPKLDIQALNEFSDYWEEVLARYEPFYSAPRSGTAEVYLHEMPGGQYTNLKEQANAMGLGHRWQEIAHTYADVNQVFGDIIKVTPSSKVVGDLTMLLVTQDLKAKDLLTNTAKIDFPESVIDMLMGGLGQPDGGWPKDIQKAVLGDKVPYTVRPGELAAPIDLEETRAELSKTLGHEASDDELYSHLMYPQVFADYVTSLNEFDRLTVLPTPAFFYGMGIGEEIHVDIAKGKTLFIKLLSIGEPDDEGRRTVFYELNGMPRETTVVDKALGKESVSNRKADPADSNHVAAPLPGMVSEVSVKAGDQVAEGDKLVVLEAMKMLTTVSAPKAGTVKEVLITKGKQADTGDLLVVLE</sequence>
<dbReference type="GO" id="GO:0005737">
    <property type="term" value="C:cytoplasm"/>
    <property type="evidence" value="ECO:0007669"/>
    <property type="project" value="TreeGrafter"/>
</dbReference>
<dbReference type="SUPFAM" id="SSF51246">
    <property type="entry name" value="Rudiment single hybrid motif"/>
    <property type="match status" value="1"/>
</dbReference>
<dbReference type="NCBIfam" id="TIGR01235">
    <property type="entry name" value="pyruv_carbox"/>
    <property type="match status" value="1"/>
</dbReference>
<dbReference type="InterPro" id="IPR011764">
    <property type="entry name" value="Biotin_carboxylation_dom"/>
</dbReference>
<evidence type="ECO:0000256" key="11">
    <source>
        <dbReference type="PIRNR" id="PIRNR001594"/>
    </source>
</evidence>
<comment type="pathway">
    <text evidence="2">Carbohydrate biosynthesis; gluconeogenesis.</text>
</comment>
<feature type="binding site" evidence="14">
    <location>
        <position position="760"/>
    </location>
    <ligand>
        <name>Mn(2+)</name>
        <dbReference type="ChEBI" id="CHEBI:29035"/>
    </ligand>
</feature>
<dbReference type="SUPFAM" id="SSF52440">
    <property type="entry name" value="PreATP-grasp domain"/>
    <property type="match status" value="1"/>
</dbReference>
<feature type="binding site" evidence="13">
    <location>
        <position position="121"/>
    </location>
    <ligand>
        <name>ATP</name>
        <dbReference type="ChEBI" id="CHEBI:30616"/>
    </ligand>
</feature>
<dbReference type="CDD" id="cd07937">
    <property type="entry name" value="DRE_TIM_PC_TC_5S"/>
    <property type="match status" value="1"/>
</dbReference>
<reference evidence="21" key="1">
    <citation type="journal article" date="2014" name="Int. J. Syst. Evol. Microbiol.">
        <title>Complete genome sequence of Corynebacterium casei LMG S-19264T (=DSM 44701T), isolated from a smear-ripened cheese.</title>
        <authorList>
            <consortium name="US DOE Joint Genome Institute (JGI-PGF)"/>
            <person name="Walter F."/>
            <person name="Albersmeier A."/>
            <person name="Kalinowski J."/>
            <person name="Ruckert C."/>
        </authorList>
    </citation>
    <scope>NUCLEOTIDE SEQUENCE</scope>
    <source>
        <strain evidence="21">KCTC 12988</strain>
    </source>
</reference>
<evidence type="ECO:0000259" key="18">
    <source>
        <dbReference type="PROSITE" id="PS50975"/>
    </source>
</evidence>
<dbReference type="PANTHER" id="PTHR43778:SF2">
    <property type="entry name" value="PYRUVATE CARBOXYLASE, MITOCHONDRIAL"/>
    <property type="match status" value="1"/>
</dbReference>
<evidence type="ECO:0000259" key="17">
    <source>
        <dbReference type="PROSITE" id="PS50968"/>
    </source>
</evidence>
<dbReference type="InterPro" id="IPR003379">
    <property type="entry name" value="Carboxylase_cons_dom"/>
</dbReference>
<dbReference type="Gene3D" id="3.30.470.20">
    <property type="entry name" value="ATP-grasp fold, B domain"/>
    <property type="match status" value="1"/>
</dbReference>
<dbReference type="InterPro" id="IPR005479">
    <property type="entry name" value="CPAse_ATP-bd"/>
</dbReference>
<protein>
    <recommendedName>
        <fullName evidence="3 11">Pyruvate carboxylase</fullName>
        <ecNumber evidence="3 11">6.4.1.1</ecNumber>
    </recommendedName>
</protein>
<dbReference type="InterPro" id="IPR016185">
    <property type="entry name" value="PreATP-grasp_dom_sf"/>
</dbReference>
<evidence type="ECO:0000256" key="1">
    <source>
        <dbReference type="ARBA" id="ARBA00001953"/>
    </source>
</evidence>
<evidence type="ECO:0000259" key="20">
    <source>
        <dbReference type="PROSITE" id="PS50991"/>
    </source>
</evidence>
<feature type="binding site" evidence="14">
    <location>
        <position position="559"/>
    </location>
    <ligand>
        <name>Mn(2+)</name>
        <dbReference type="ChEBI" id="CHEBI:29035"/>
    </ligand>
</feature>
<name>A0A918TKR9_9BACT</name>
<dbReference type="Gene3D" id="1.10.10.60">
    <property type="entry name" value="Homeodomain-like"/>
    <property type="match status" value="1"/>
</dbReference>
<feature type="domain" description="Lipoyl-binding" evidence="17">
    <location>
        <begin position="1088"/>
        <end position="1163"/>
    </location>
</feature>
<comment type="caution">
    <text evidence="21">The sequence shown here is derived from an EMBL/GenBank/DDBJ whole genome shotgun (WGS) entry which is preliminary data.</text>
</comment>
<feature type="region of interest" description="Disordered" evidence="16">
    <location>
        <begin position="500"/>
        <end position="521"/>
    </location>
</feature>
<dbReference type="InterPro" id="IPR011053">
    <property type="entry name" value="Single_hybrid_motif"/>
</dbReference>
<dbReference type="GO" id="GO:0006094">
    <property type="term" value="P:gluconeogenesis"/>
    <property type="evidence" value="ECO:0007669"/>
    <property type="project" value="UniProtKB-KW"/>
</dbReference>
<dbReference type="PROSITE" id="PS50975">
    <property type="entry name" value="ATP_GRASP"/>
    <property type="match status" value="1"/>
</dbReference>
<feature type="domain" description="Pyruvate carboxyltransferase" evidence="20">
    <location>
        <begin position="550"/>
        <end position="819"/>
    </location>
</feature>
<dbReference type="InterPro" id="IPR011761">
    <property type="entry name" value="ATP-grasp"/>
</dbReference>
<dbReference type="PROSITE" id="PS00188">
    <property type="entry name" value="BIOTIN"/>
    <property type="match status" value="1"/>
</dbReference>
<feature type="modified residue" description="N6-carboxylysine" evidence="15">
    <location>
        <position position="729"/>
    </location>
</feature>
<dbReference type="InterPro" id="IPR055268">
    <property type="entry name" value="PCB-like"/>
</dbReference>
<dbReference type="EC" id="6.4.1.1" evidence="3 11"/>
<evidence type="ECO:0000313" key="21">
    <source>
        <dbReference type="EMBL" id="GHC52043.1"/>
    </source>
</evidence>
<dbReference type="NCBIfam" id="NF009554">
    <property type="entry name" value="PRK12999.1"/>
    <property type="match status" value="1"/>
</dbReference>
<dbReference type="PROSITE" id="PS50979">
    <property type="entry name" value="BC"/>
    <property type="match status" value="1"/>
</dbReference>
<evidence type="ECO:0000256" key="9">
    <source>
        <dbReference type="ARBA" id="ARBA00023267"/>
    </source>
</evidence>
<evidence type="ECO:0000256" key="2">
    <source>
        <dbReference type="ARBA" id="ARBA00004742"/>
    </source>
</evidence>
<feature type="binding site" evidence="13">
    <location>
        <position position="631"/>
    </location>
    <ligand>
        <name>substrate</name>
    </ligand>
</feature>
<dbReference type="NCBIfam" id="NF006761">
    <property type="entry name" value="PRK09282.1"/>
    <property type="match status" value="1"/>
</dbReference>
<dbReference type="GO" id="GO:0046872">
    <property type="term" value="F:metal ion binding"/>
    <property type="evidence" value="ECO:0007669"/>
    <property type="project" value="UniProtKB-KW"/>
</dbReference>
<dbReference type="Pfam" id="PF02786">
    <property type="entry name" value="CPSase_L_D2"/>
    <property type="match status" value="1"/>
</dbReference>
<dbReference type="InterPro" id="IPR013785">
    <property type="entry name" value="Aldolase_TIM"/>
</dbReference>
<feature type="active site" evidence="12">
    <location>
        <position position="298"/>
    </location>
</feature>